<sequence length="355" mass="36090">MTRATRAPVLLRPGLRVLPRADDEVQVGTDPRWAVRLVDLRPAEVRLWTSVDDATDLARLPARARAAGLDPDAVAATVGELQRAGLTRARPEPSAAVRGPAAADATAWSLLQPDATGDAVVAARADAVVGLVGLGPTGLGIARQLAVAGVGTLLLDDDAPVRSPDVAGGTHRWADVGTARSVAARRVLRDAAPGVRCDGDAVPDVVVVVEHDAADPVRAARLVAEDVVHLSVVLRAADAVVGPLVRPGTDPCLRCLDLHRADADPGWPTVLGALTGPTASGSPATGEVGVLAGSCAAIAAAQVLVLLAGGVPALCGATTEITLPGLVAVQRRWATHPACGCRVPPRTTDAGPREA</sequence>
<name>A0ABQ4DQQ0_9CELL</name>
<proteinExistence type="predicted"/>
<protein>
    <submittedName>
        <fullName evidence="2">Cyclodehydratase</fullName>
    </submittedName>
</protein>
<dbReference type="InterPro" id="IPR035985">
    <property type="entry name" value="Ubiquitin-activating_enz"/>
</dbReference>
<dbReference type="Proteomes" id="UP000614741">
    <property type="component" value="Unassembled WGS sequence"/>
</dbReference>
<comment type="caution">
    <text evidence="2">The sequence shown here is derived from an EMBL/GenBank/DDBJ whole genome shotgun (WGS) entry which is preliminary data.</text>
</comment>
<dbReference type="Pfam" id="PF00899">
    <property type="entry name" value="ThiF"/>
    <property type="match status" value="1"/>
</dbReference>
<accession>A0ABQ4DQQ0</accession>
<dbReference type="InterPro" id="IPR000594">
    <property type="entry name" value="ThiF_NAD_FAD-bd"/>
</dbReference>
<evidence type="ECO:0000313" key="3">
    <source>
        <dbReference type="Proteomes" id="UP000614741"/>
    </source>
</evidence>
<dbReference type="Gene3D" id="3.40.50.720">
    <property type="entry name" value="NAD(P)-binding Rossmann-like Domain"/>
    <property type="match status" value="1"/>
</dbReference>
<reference evidence="2 3" key="1">
    <citation type="submission" date="2021-01" db="EMBL/GenBank/DDBJ databases">
        <title>Whole genome shotgun sequence of Cellulomonas phragmiteti NBRC 110785.</title>
        <authorList>
            <person name="Komaki H."/>
            <person name="Tamura T."/>
        </authorList>
    </citation>
    <scope>NUCLEOTIDE SEQUENCE [LARGE SCALE GENOMIC DNA]</scope>
    <source>
        <strain evidence="2 3">NBRC 110785</strain>
    </source>
</reference>
<evidence type="ECO:0000259" key="1">
    <source>
        <dbReference type="Pfam" id="PF00899"/>
    </source>
</evidence>
<dbReference type="RefSeq" id="WP_203676032.1">
    <property type="nucleotide sequence ID" value="NZ_BONP01000033.1"/>
</dbReference>
<gene>
    <name evidence="2" type="ORF">Cph01nite_34480</name>
</gene>
<evidence type="ECO:0000313" key="2">
    <source>
        <dbReference type="EMBL" id="GIG41686.1"/>
    </source>
</evidence>
<organism evidence="2 3">
    <name type="scientific">Cellulomonas phragmiteti</name>
    <dbReference type="NCBI Taxonomy" id="478780"/>
    <lineage>
        <taxon>Bacteria</taxon>
        <taxon>Bacillati</taxon>
        <taxon>Actinomycetota</taxon>
        <taxon>Actinomycetes</taxon>
        <taxon>Micrococcales</taxon>
        <taxon>Cellulomonadaceae</taxon>
        <taxon>Cellulomonas</taxon>
    </lineage>
</organism>
<feature type="domain" description="THIF-type NAD/FAD binding fold" evidence="1">
    <location>
        <begin position="126"/>
        <end position="327"/>
    </location>
</feature>
<dbReference type="EMBL" id="BONP01000033">
    <property type="protein sequence ID" value="GIG41686.1"/>
    <property type="molecule type" value="Genomic_DNA"/>
</dbReference>
<keyword evidence="3" id="KW-1185">Reference proteome</keyword>
<dbReference type="SUPFAM" id="SSF69572">
    <property type="entry name" value="Activating enzymes of the ubiquitin-like proteins"/>
    <property type="match status" value="1"/>
</dbReference>